<feature type="chain" id="PRO_5036240843" description="F5/8 type C domain-containing protein" evidence="4">
    <location>
        <begin position="30"/>
        <end position="602"/>
    </location>
</feature>
<keyword evidence="3" id="KW-0326">Glycosidase</keyword>
<evidence type="ECO:0000259" key="5">
    <source>
        <dbReference type="Pfam" id="PF00754"/>
    </source>
</evidence>
<evidence type="ECO:0000256" key="2">
    <source>
        <dbReference type="ARBA" id="ARBA00022801"/>
    </source>
</evidence>
<dbReference type="Pfam" id="PF04616">
    <property type="entry name" value="Glyco_hydro_43"/>
    <property type="match status" value="1"/>
</dbReference>
<dbReference type="PANTHER" id="PTHR22925:SF3">
    <property type="entry name" value="GLYCOSYL HYDROLASE FAMILY PROTEIN 43"/>
    <property type="match status" value="1"/>
</dbReference>
<dbReference type="Proteomes" id="UP000578697">
    <property type="component" value="Unassembled WGS sequence"/>
</dbReference>
<reference evidence="6 8" key="2">
    <citation type="submission" date="2020-08" db="EMBL/GenBank/DDBJ databases">
        <title>Genomic Encyclopedia of Type Strains, Phase IV (KMG-IV): sequencing the most valuable type-strain genomes for metagenomic binning, comparative biology and taxonomic classification.</title>
        <authorList>
            <person name="Goeker M."/>
        </authorList>
    </citation>
    <scope>NUCLEOTIDE SEQUENCE [LARGE SCALE GENOMIC DNA]</scope>
    <source>
        <strain evidence="6 8">DSM 103679</strain>
    </source>
</reference>
<proteinExistence type="inferred from homology"/>
<dbReference type="InterPro" id="IPR023296">
    <property type="entry name" value="Glyco_hydro_beta-prop_sf"/>
</dbReference>
<accession>A0A840SI95</accession>
<dbReference type="Gene3D" id="2.60.120.260">
    <property type="entry name" value="Galactose-binding domain-like"/>
    <property type="match status" value="1"/>
</dbReference>
<evidence type="ECO:0000256" key="4">
    <source>
        <dbReference type="SAM" id="SignalP"/>
    </source>
</evidence>
<dbReference type="Gene3D" id="2.60.40.10">
    <property type="entry name" value="Immunoglobulins"/>
    <property type="match status" value="1"/>
</dbReference>
<dbReference type="Proteomes" id="UP000593591">
    <property type="component" value="Chromosome"/>
</dbReference>
<comment type="similarity">
    <text evidence="1">Belongs to the glycosyl hydrolase 43 family.</text>
</comment>
<dbReference type="EMBL" id="CP031517">
    <property type="protein sequence ID" value="QOS40969.1"/>
    <property type="molecule type" value="Genomic_DNA"/>
</dbReference>
<dbReference type="InterPro" id="IPR013783">
    <property type="entry name" value="Ig-like_fold"/>
</dbReference>
<dbReference type="Pfam" id="PF00754">
    <property type="entry name" value="F5_F8_type_C"/>
    <property type="match status" value="1"/>
</dbReference>
<dbReference type="GO" id="GO:0005975">
    <property type="term" value="P:carbohydrate metabolic process"/>
    <property type="evidence" value="ECO:0007669"/>
    <property type="project" value="InterPro"/>
</dbReference>
<feature type="signal peptide" evidence="4">
    <location>
        <begin position="1"/>
        <end position="29"/>
    </location>
</feature>
<organism evidence="6 8">
    <name type="scientific">Treponema rectale</name>
    <dbReference type="NCBI Taxonomy" id="744512"/>
    <lineage>
        <taxon>Bacteria</taxon>
        <taxon>Pseudomonadati</taxon>
        <taxon>Spirochaetota</taxon>
        <taxon>Spirochaetia</taxon>
        <taxon>Spirochaetales</taxon>
        <taxon>Treponemataceae</taxon>
        <taxon>Treponema</taxon>
    </lineage>
</organism>
<reference evidence="7 9" key="1">
    <citation type="submission" date="2018-08" db="EMBL/GenBank/DDBJ databases">
        <title>The first complete genome of Treponema rectale (CHPAT), a commensal spirochete of the bovine rectum.</title>
        <authorList>
            <person name="Staton G.J."/>
            <person name="Clegg S.R."/>
            <person name="Carter S.D."/>
            <person name="Radford A.D."/>
            <person name="Darby A."/>
            <person name="Hall N."/>
            <person name="Birtles R.J."/>
            <person name="Evans N.J."/>
        </authorList>
    </citation>
    <scope>NUCLEOTIDE SEQUENCE [LARGE SCALE GENOMIC DNA]</scope>
    <source>
        <strain evidence="7 9">CHPA</strain>
    </source>
</reference>
<dbReference type="GO" id="GO:0004553">
    <property type="term" value="F:hydrolase activity, hydrolyzing O-glycosyl compounds"/>
    <property type="evidence" value="ECO:0007669"/>
    <property type="project" value="InterPro"/>
</dbReference>
<dbReference type="EMBL" id="JACHFR010000002">
    <property type="protein sequence ID" value="MBB5219131.1"/>
    <property type="molecule type" value="Genomic_DNA"/>
</dbReference>
<keyword evidence="2" id="KW-0378">Hydrolase</keyword>
<dbReference type="InterPro" id="IPR006710">
    <property type="entry name" value="Glyco_hydro_43"/>
</dbReference>
<sequence length="602" mass="66254">MRSFILKKAAAVFSCLSFTAALFSCSSEAGTGTVNQKKEMVIAASTFMLEGGSSADNVKLHWNAVEDAAGYTLTRSDGVELISKTRALTNVLFYDDYGIGDNTYTYTVKAFNSNKVQIASANVTASKGTVTDAVNTFNNSPTVETGVTGLIRKSTLVFDGVYYSYSIGRNGGENVNFIEYTSADGENWDEGRVVVTGDKETYPDAFYDEDLASCKLESTCITSHNGQIVIWSHYEEYGSTYTKACVYCAAGTPGGDFKGYGAYQPQGNASRDLTFFEDDDGRGYLISATLGTMYMYRLSSDWTVVDDSFECVTIQENEWREAPCMIHHDGWYYLFSSRQNGWLPTAGQYISSKTLQGLSGQTGQAIGSKNTFGSQSGGVVKIGNQYAMMANRWSGGWEVPDPVLKELGLWSVQRMLPITLKDGYAFYDFYSTVKYDCEQGVMIPVQRGKIVSYLGDTGLSSTAASGCDGKYAVDGNWIEDKKFYRGSDYDFDFVVNLGSKYNISGVDISFYTLQGSEAYCTYNIYGKENASDASWTLIKDCSSNVMMNFNTWVFEPTETAYKYIKIDILGEKRACTNGSNAPHSTVNGSWCTGLYEVQVYGQ</sequence>
<evidence type="ECO:0000313" key="7">
    <source>
        <dbReference type="EMBL" id="QOS40969.1"/>
    </source>
</evidence>
<evidence type="ECO:0000313" key="6">
    <source>
        <dbReference type="EMBL" id="MBB5219131.1"/>
    </source>
</evidence>
<keyword evidence="4" id="KW-0732">Signal</keyword>
<evidence type="ECO:0000256" key="1">
    <source>
        <dbReference type="ARBA" id="ARBA00009865"/>
    </source>
</evidence>
<dbReference type="Gene3D" id="2.115.10.20">
    <property type="entry name" value="Glycosyl hydrolase domain, family 43"/>
    <property type="match status" value="1"/>
</dbReference>
<dbReference type="AlphaFoldDB" id="A0A840SI95"/>
<dbReference type="KEGG" id="trc:DYE49_11135"/>
<dbReference type="PANTHER" id="PTHR22925">
    <property type="entry name" value="GLYCOSYL HYDROLASE 43 FAMILY MEMBER"/>
    <property type="match status" value="1"/>
</dbReference>
<evidence type="ECO:0000256" key="3">
    <source>
        <dbReference type="ARBA" id="ARBA00023295"/>
    </source>
</evidence>
<dbReference type="PROSITE" id="PS51257">
    <property type="entry name" value="PROKAR_LIPOPROTEIN"/>
    <property type="match status" value="1"/>
</dbReference>
<feature type="domain" description="F5/8 type C" evidence="5">
    <location>
        <begin position="460"/>
        <end position="570"/>
    </location>
</feature>
<keyword evidence="8" id="KW-1185">Reference proteome</keyword>
<name>A0A840SI95_9SPIR</name>
<dbReference type="InterPro" id="IPR008979">
    <property type="entry name" value="Galactose-bd-like_sf"/>
</dbReference>
<dbReference type="SUPFAM" id="SSF49785">
    <property type="entry name" value="Galactose-binding domain-like"/>
    <property type="match status" value="1"/>
</dbReference>
<protein>
    <recommendedName>
        <fullName evidence="5">F5/8 type C domain-containing protein</fullName>
    </recommendedName>
</protein>
<evidence type="ECO:0000313" key="8">
    <source>
        <dbReference type="Proteomes" id="UP000578697"/>
    </source>
</evidence>
<dbReference type="RefSeq" id="WP_184652556.1">
    <property type="nucleotide sequence ID" value="NZ_JACHFR010000002.1"/>
</dbReference>
<dbReference type="SUPFAM" id="SSF75005">
    <property type="entry name" value="Arabinanase/levansucrase/invertase"/>
    <property type="match status" value="1"/>
</dbReference>
<dbReference type="InterPro" id="IPR000421">
    <property type="entry name" value="FA58C"/>
</dbReference>
<gene>
    <name evidence="7" type="ORF">DYE49_11135</name>
    <name evidence="6" type="ORF">HNP77_001500</name>
</gene>
<evidence type="ECO:0000313" key="9">
    <source>
        <dbReference type="Proteomes" id="UP000593591"/>
    </source>
</evidence>